<dbReference type="GO" id="GO:0046872">
    <property type="term" value="F:metal ion binding"/>
    <property type="evidence" value="ECO:0007669"/>
    <property type="project" value="UniProtKB-KW"/>
</dbReference>
<dbReference type="GO" id="GO:0016491">
    <property type="term" value="F:oxidoreductase activity"/>
    <property type="evidence" value="ECO:0007669"/>
    <property type="project" value="InterPro"/>
</dbReference>
<gene>
    <name evidence="5" type="ORF">C0184_12825</name>
</gene>
<dbReference type="SUPFAM" id="SSF53706">
    <property type="entry name" value="Formate dehydrogenase/DMSO reductase, domains 1-3"/>
    <property type="match status" value="1"/>
</dbReference>
<evidence type="ECO:0000256" key="2">
    <source>
        <dbReference type="ARBA" id="ARBA00023004"/>
    </source>
</evidence>
<dbReference type="InterPro" id="IPR006656">
    <property type="entry name" value="Mopterin_OxRdtase"/>
</dbReference>
<feature type="domain" description="4Fe-4S Mo/W bis-MGD-type" evidence="4">
    <location>
        <begin position="3"/>
        <end position="60"/>
    </location>
</feature>
<keyword evidence="3" id="KW-0411">Iron-sulfur</keyword>
<dbReference type="GO" id="GO:0051536">
    <property type="term" value="F:iron-sulfur cluster binding"/>
    <property type="evidence" value="ECO:0007669"/>
    <property type="project" value="UniProtKB-KW"/>
</dbReference>
<dbReference type="Gene3D" id="2.20.25.90">
    <property type="entry name" value="ADC-like domains"/>
    <property type="match status" value="1"/>
</dbReference>
<sequence length="191" mass="21119">MTTTLIRGCCPHDCPDTCATITEVHNGRAVAFYADLDHPITQGWLCAKVRPYLERVYSPDRLLYPLRRIGPKGSGRWERVSWNEAIATIADRWQAIIAEYGAAAILPYSYSGTLGLLQTAIVDARLWNRMGASGLDRTICCAAAHAAVYATLGARRSPDYDDLLHSRLIIIWGHNPASTGPHAMPFIRQAQ</sequence>
<comment type="caution">
    <text evidence="5">The sequence shown here is derived from an EMBL/GenBank/DDBJ whole genome shotgun (WGS) entry which is preliminary data.</text>
</comment>
<organism evidence="5 6">
    <name type="scientific">Chloroflexus aggregans</name>
    <dbReference type="NCBI Taxonomy" id="152260"/>
    <lineage>
        <taxon>Bacteria</taxon>
        <taxon>Bacillati</taxon>
        <taxon>Chloroflexota</taxon>
        <taxon>Chloroflexia</taxon>
        <taxon>Chloroflexales</taxon>
        <taxon>Chloroflexineae</taxon>
        <taxon>Chloroflexaceae</taxon>
        <taxon>Chloroflexus</taxon>
    </lineage>
</organism>
<dbReference type="Pfam" id="PF00384">
    <property type="entry name" value="Molybdopterin"/>
    <property type="match status" value="1"/>
</dbReference>
<dbReference type="Gene3D" id="3.40.50.740">
    <property type="match status" value="1"/>
</dbReference>
<name>A0A2J6WYS7_9CHLR</name>
<evidence type="ECO:0000313" key="6">
    <source>
        <dbReference type="Proteomes" id="UP000243376"/>
    </source>
</evidence>
<evidence type="ECO:0000313" key="5">
    <source>
        <dbReference type="EMBL" id="PMP76533.1"/>
    </source>
</evidence>
<keyword evidence="2" id="KW-0408">Iron</keyword>
<evidence type="ECO:0000259" key="4">
    <source>
        <dbReference type="PROSITE" id="PS51669"/>
    </source>
</evidence>
<dbReference type="InterPro" id="IPR006963">
    <property type="entry name" value="Mopterin_OxRdtase_4Fe-4S_dom"/>
</dbReference>
<dbReference type="Proteomes" id="UP000243376">
    <property type="component" value="Unassembled WGS sequence"/>
</dbReference>
<protein>
    <submittedName>
        <fullName evidence="5">Molybdopterin oxidoreductase</fullName>
    </submittedName>
</protein>
<dbReference type="SMART" id="SM00926">
    <property type="entry name" value="Molybdop_Fe4S4"/>
    <property type="match status" value="1"/>
</dbReference>
<dbReference type="InterPro" id="IPR050612">
    <property type="entry name" value="Prok_Mopterin_Oxidored"/>
</dbReference>
<dbReference type="PROSITE" id="PS51669">
    <property type="entry name" value="4FE4S_MOW_BIS_MGD"/>
    <property type="match status" value="1"/>
</dbReference>
<dbReference type="Gene3D" id="3.40.228.10">
    <property type="entry name" value="Dimethylsulfoxide Reductase, domain 2"/>
    <property type="match status" value="1"/>
</dbReference>
<reference evidence="5 6" key="1">
    <citation type="submission" date="2018-01" db="EMBL/GenBank/DDBJ databases">
        <title>Metagenomic assembled genomes from two thermal pools in the Uzon Caldera, Kamchatka, Russia.</title>
        <authorList>
            <person name="Wilkins L."/>
            <person name="Ettinger C."/>
        </authorList>
    </citation>
    <scope>NUCLEOTIDE SEQUENCE [LARGE SCALE GENOMIC DNA]</scope>
    <source>
        <strain evidence="5">ZAV-02</strain>
    </source>
</reference>
<keyword evidence="1" id="KW-0479">Metal-binding</keyword>
<accession>A0A2J6WYS7</accession>
<dbReference type="EMBL" id="PNIQ01000856">
    <property type="protein sequence ID" value="PMP76533.1"/>
    <property type="molecule type" value="Genomic_DNA"/>
</dbReference>
<evidence type="ECO:0000256" key="3">
    <source>
        <dbReference type="ARBA" id="ARBA00023014"/>
    </source>
</evidence>
<dbReference type="PANTHER" id="PTHR43742:SF6">
    <property type="entry name" value="OXIDOREDUCTASE YYAE-RELATED"/>
    <property type="match status" value="1"/>
</dbReference>
<dbReference type="PANTHER" id="PTHR43742">
    <property type="entry name" value="TRIMETHYLAMINE-N-OXIDE REDUCTASE"/>
    <property type="match status" value="1"/>
</dbReference>
<feature type="non-terminal residue" evidence="5">
    <location>
        <position position="191"/>
    </location>
</feature>
<dbReference type="Pfam" id="PF04879">
    <property type="entry name" value="Molybdop_Fe4S4"/>
    <property type="match status" value="1"/>
</dbReference>
<proteinExistence type="predicted"/>
<evidence type="ECO:0000256" key="1">
    <source>
        <dbReference type="ARBA" id="ARBA00022723"/>
    </source>
</evidence>
<dbReference type="AlphaFoldDB" id="A0A2J6WYS7"/>